<dbReference type="InterPro" id="IPR013783">
    <property type="entry name" value="Ig-like_fold"/>
</dbReference>
<evidence type="ECO:0000313" key="11">
    <source>
        <dbReference type="EMBL" id="ESQ90445.1"/>
    </source>
</evidence>
<dbReference type="EMBL" id="AWGB01000024">
    <property type="protein sequence ID" value="ESQ90445.1"/>
    <property type="molecule type" value="Genomic_DNA"/>
</dbReference>
<dbReference type="GO" id="GO:0030247">
    <property type="term" value="F:polysaccharide binding"/>
    <property type="evidence" value="ECO:0007669"/>
    <property type="project" value="InterPro"/>
</dbReference>
<name>V4PXZ1_9CAUL</name>
<dbReference type="Gene3D" id="3.20.20.80">
    <property type="entry name" value="Glycosidases"/>
    <property type="match status" value="1"/>
</dbReference>
<feature type="signal peptide" evidence="9">
    <location>
        <begin position="1"/>
        <end position="29"/>
    </location>
</feature>
<dbReference type="PRINTS" id="PR00738">
    <property type="entry name" value="GLHYDRLASE20"/>
</dbReference>
<comment type="similarity">
    <text evidence="2">Belongs to the glycosyl hydrolase 20 family.</text>
</comment>
<keyword evidence="12" id="KW-1185">Reference proteome</keyword>
<dbReference type="InterPro" id="IPR014756">
    <property type="entry name" value="Ig_E-set"/>
</dbReference>
<proteinExistence type="inferred from homology"/>
<evidence type="ECO:0000256" key="9">
    <source>
        <dbReference type="SAM" id="SignalP"/>
    </source>
</evidence>
<evidence type="ECO:0000256" key="5">
    <source>
        <dbReference type="ARBA" id="ARBA00023295"/>
    </source>
</evidence>
<dbReference type="InterPro" id="IPR029018">
    <property type="entry name" value="Hex-like_dom2"/>
</dbReference>
<keyword evidence="9" id="KW-0732">Signal</keyword>
<evidence type="ECO:0000259" key="10">
    <source>
        <dbReference type="SMART" id="SM01081"/>
    </source>
</evidence>
<evidence type="ECO:0000256" key="4">
    <source>
        <dbReference type="ARBA" id="ARBA00022801"/>
    </source>
</evidence>
<dbReference type="GO" id="GO:0005975">
    <property type="term" value="P:carbohydrate metabolic process"/>
    <property type="evidence" value="ECO:0007669"/>
    <property type="project" value="InterPro"/>
</dbReference>
<dbReference type="InterPro" id="IPR004866">
    <property type="entry name" value="CHB/HEX_N_dom"/>
</dbReference>
<dbReference type="Gene3D" id="3.30.379.10">
    <property type="entry name" value="Chitobiase/beta-hexosaminidase domain 2-like"/>
    <property type="match status" value="1"/>
</dbReference>
<dbReference type="CDD" id="cd02847">
    <property type="entry name" value="E_set_Chitobiase_C"/>
    <property type="match status" value="1"/>
</dbReference>
<feature type="chain" id="PRO_5004725466" description="beta-N-acetylhexosaminidase" evidence="9">
    <location>
        <begin position="30"/>
        <end position="841"/>
    </location>
</feature>
<dbReference type="GO" id="GO:0016020">
    <property type="term" value="C:membrane"/>
    <property type="evidence" value="ECO:0007669"/>
    <property type="project" value="TreeGrafter"/>
</dbReference>
<dbReference type="InterPro" id="IPR004867">
    <property type="entry name" value="CHB_C_dom"/>
</dbReference>
<evidence type="ECO:0000313" key="12">
    <source>
        <dbReference type="Proteomes" id="UP000017837"/>
    </source>
</evidence>
<dbReference type="RefSeq" id="WP_018080583.1">
    <property type="nucleotide sequence ID" value="NZ_AQWM01000002.1"/>
</dbReference>
<feature type="active site" description="Proton donor" evidence="8">
    <location>
        <position position="528"/>
    </location>
</feature>
<dbReference type="eggNOG" id="COG3525">
    <property type="taxonomic scope" value="Bacteria"/>
</dbReference>
<dbReference type="AlphaFoldDB" id="V4PXZ1"/>
<gene>
    <name evidence="11" type="ORF">ABENE_12715</name>
</gene>
<keyword evidence="5" id="KW-0326">Glycosidase</keyword>
<evidence type="ECO:0000256" key="1">
    <source>
        <dbReference type="ARBA" id="ARBA00001231"/>
    </source>
</evidence>
<accession>V4PXZ1</accession>
<reference evidence="11 12" key="1">
    <citation type="journal article" date="2014" name="Nature">
        <title>Sequential evolution of bacterial morphology by co-option of a developmental regulator.</title>
        <authorList>
            <person name="Jiang C."/>
            <person name="Brown P.J."/>
            <person name="Ducret A."/>
            <person name="Brun Y.V."/>
        </authorList>
    </citation>
    <scope>NUCLEOTIDE SEQUENCE [LARGE SCALE GENOMIC DNA]</scope>
    <source>
        <strain evidence="11 12">DSM 16100</strain>
    </source>
</reference>
<dbReference type="InterPro" id="IPR012291">
    <property type="entry name" value="CBM2_carb-bd_dom_sf"/>
</dbReference>
<evidence type="ECO:0000256" key="3">
    <source>
        <dbReference type="ARBA" id="ARBA00012663"/>
    </source>
</evidence>
<dbReference type="SUPFAM" id="SSF49384">
    <property type="entry name" value="Carbohydrate-binding domain"/>
    <property type="match status" value="1"/>
</dbReference>
<dbReference type="InterPro" id="IPR017853">
    <property type="entry name" value="GH"/>
</dbReference>
<dbReference type="PATRIC" id="fig|1121022.4.peg.2581"/>
<dbReference type="SUPFAM" id="SSF55545">
    <property type="entry name" value="beta-N-acetylhexosaminidase-like domain"/>
    <property type="match status" value="1"/>
</dbReference>
<organism evidence="11 12">
    <name type="scientific">Asticcacaulis benevestitus DSM 16100 = ATCC BAA-896</name>
    <dbReference type="NCBI Taxonomy" id="1121022"/>
    <lineage>
        <taxon>Bacteria</taxon>
        <taxon>Pseudomonadati</taxon>
        <taxon>Pseudomonadota</taxon>
        <taxon>Alphaproteobacteria</taxon>
        <taxon>Caulobacterales</taxon>
        <taxon>Caulobacteraceae</taxon>
        <taxon>Asticcacaulis</taxon>
    </lineage>
</organism>
<dbReference type="GO" id="GO:0004563">
    <property type="term" value="F:beta-N-acetylhexosaminidase activity"/>
    <property type="evidence" value="ECO:0007669"/>
    <property type="project" value="UniProtKB-EC"/>
</dbReference>
<feature type="domain" description="Chitobiase/beta-hexosaminidases N-terminal" evidence="10">
    <location>
        <begin position="40"/>
        <end position="193"/>
    </location>
</feature>
<evidence type="ECO:0000256" key="7">
    <source>
        <dbReference type="ARBA" id="ARBA00033000"/>
    </source>
</evidence>
<dbReference type="InterPro" id="IPR025705">
    <property type="entry name" value="Beta_hexosaminidase_sua/sub"/>
</dbReference>
<dbReference type="Pfam" id="PF03174">
    <property type="entry name" value="CHB_HEX_C"/>
    <property type="match status" value="1"/>
</dbReference>
<evidence type="ECO:0000256" key="8">
    <source>
        <dbReference type="PIRSR" id="PIRSR625705-1"/>
    </source>
</evidence>
<dbReference type="PANTHER" id="PTHR22600">
    <property type="entry name" value="BETA-HEXOSAMINIDASE"/>
    <property type="match status" value="1"/>
</dbReference>
<comment type="caution">
    <text evidence="11">The sequence shown here is derived from an EMBL/GenBank/DDBJ whole genome shotgun (WGS) entry which is preliminary data.</text>
</comment>
<dbReference type="Proteomes" id="UP000017837">
    <property type="component" value="Unassembled WGS sequence"/>
</dbReference>
<dbReference type="PANTHER" id="PTHR22600:SF57">
    <property type="entry name" value="BETA-N-ACETYLHEXOSAMINIDASE"/>
    <property type="match status" value="1"/>
</dbReference>
<protein>
    <recommendedName>
        <fullName evidence="3">beta-N-acetylhexosaminidase</fullName>
        <ecNumber evidence="3">3.2.1.52</ecNumber>
    </recommendedName>
    <alternativeName>
        <fullName evidence="6">Beta-N-acetylhexosaminidase</fullName>
    </alternativeName>
    <alternativeName>
        <fullName evidence="7">N-acetyl-beta-glucosaminidase</fullName>
    </alternativeName>
</protein>
<dbReference type="Pfam" id="PF02838">
    <property type="entry name" value="Glyco_hydro_20b"/>
    <property type="match status" value="1"/>
</dbReference>
<keyword evidence="4" id="KW-0378">Hydrolase</keyword>
<dbReference type="OrthoDB" id="9763537at2"/>
<evidence type="ECO:0000256" key="2">
    <source>
        <dbReference type="ARBA" id="ARBA00006285"/>
    </source>
</evidence>
<dbReference type="Pfam" id="PF03173">
    <property type="entry name" value="CHB_HEX"/>
    <property type="match status" value="1"/>
</dbReference>
<dbReference type="SMART" id="SM01081">
    <property type="entry name" value="CHB_HEX"/>
    <property type="match status" value="1"/>
</dbReference>
<dbReference type="InterPro" id="IPR015883">
    <property type="entry name" value="Glyco_hydro_20_cat"/>
</dbReference>
<dbReference type="InterPro" id="IPR008965">
    <property type="entry name" value="CBM2/CBM3_carb-bd_dom_sf"/>
</dbReference>
<dbReference type="GO" id="GO:0030203">
    <property type="term" value="P:glycosaminoglycan metabolic process"/>
    <property type="evidence" value="ECO:0007669"/>
    <property type="project" value="TreeGrafter"/>
</dbReference>
<dbReference type="Gene3D" id="2.60.40.290">
    <property type="match status" value="1"/>
</dbReference>
<dbReference type="STRING" id="1121022.GCA_000376105_00915"/>
<dbReference type="Gene3D" id="2.60.40.10">
    <property type="entry name" value="Immunoglobulins"/>
    <property type="match status" value="1"/>
</dbReference>
<dbReference type="InterPro" id="IPR015882">
    <property type="entry name" value="HEX_bac_N"/>
</dbReference>
<sequence>MSHLFRNGLLGAAALLATTALVPAFPAYATTQGQLDSFANAFGYKLTVVPDAAGTSFDTRLDLTLPKTLPDSGWALYFGSVAAIDVRKVVSGPFDLTHVNGDNYRLTPKAGAALKGGATYAVVMAGASRSEYLAMPNAYIAVEGLTPRIIAATRPVFDPASKLEALPFVTPFTDEKTAKSGPADATEWLTPERAFVLNASRAVTQARPEIVILPTPVSAKHLEGKVLNLAAGIRLSLTGLTPADITVALAASHLRQAAGGVPVSITVNGKGAAESYHLLAQDDKIVITAADAAGAAYALESLSQQAAFEHNRLKPIEITDAPRFGFRGLHIDVARNFHSKAFILSTLDRMAEYKLNRLHLHLGDDEGWRLAIKGLPELTDIGGHRCHDLKEDTCLMPQLGAGPQGNPTVDGYLTRADYIEIVRAATARHIEVIPSFDMPGHSRAAVRSMEARYRRLMAEGKPEAANEFRLQDPDDTTVYDSIQHYNDNTLNVCIPSTYHFIETVIDDIRAMHDEAGTPLKIYHIGADETAGAWTNSPACQALVKAKGLDPAHMTPYFITEVSQILGRKGLEPAGWSDGMGHVKPEEMPKAVQSNSWGGLFAGGVAEAYRHANRGWDVVMSTPEVLYFDMPYAPDPKERGMDWASRGIDVFKVFAFMPENLPANATVMTDIQNHGRTIADSEPLAAGRRITGMQAQLWSEGVRTDGIAEYLFYPRVLAMAERAWHTGAWEPAYVSGKSYTYGDGQVNDAQLRADWQGFSDRLTPRLAELDRDGVQYRLPAPGARITGGIFEANLAYADLAIQYRPKGGKWTTYTGAVEVRGPVDTRSVAPDGRRYSRIVTVR</sequence>
<dbReference type="SUPFAM" id="SSF81296">
    <property type="entry name" value="E set domains"/>
    <property type="match status" value="1"/>
</dbReference>
<dbReference type="EC" id="3.2.1.52" evidence="3"/>
<comment type="catalytic activity">
    <reaction evidence="1">
        <text>Hydrolysis of terminal non-reducing N-acetyl-D-hexosamine residues in N-acetyl-beta-D-hexosaminides.</text>
        <dbReference type="EC" id="3.2.1.52"/>
    </reaction>
</comment>
<dbReference type="SUPFAM" id="SSF51445">
    <property type="entry name" value="(Trans)glycosidases"/>
    <property type="match status" value="1"/>
</dbReference>
<dbReference type="Pfam" id="PF00728">
    <property type="entry name" value="Glyco_hydro_20"/>
    <property type="match status" value="1"/>
</dbReference>
<evidence type="ECO:0000256" key="6">
    <source>
        <dbReference type="ARBA" id="ARBA00030512"/>
    </source>
</evidence>